<protein>
    <submittedName>
        <fullName evidence="1">Uncharacterized protein</fullName>
    </submittedName>
</protein>
<dbReference type="AlphaFoldDB" id="A0A1W6TLL7"/>
<geneLocation type="plasmid" evidence="1">
    <name>pL289</name>
</geneLocation>
<sequence length="175" mass="19957">MHNIQTIFKAFNKKQVFSDFIEQLNDEEESLTSTEEWILDGVRVTDISPLVYVHSFIESEPDFKSIESNIHTIVNEQPDSVTNGLDLAFLSTLLPKNGELEPEFSNTFIESTQITIDLKITYSTEKDEFQFVVNEAGNILFCTQEGQLVDVEVAIRTFLSIAEQAQKVFENPEEI</sequence>
<evidence type="ECO:0000313" key="1">
    <source>
        <dbReference type="EMBL" id="ARP21764.1"/>
    </source>
</evidence>
<dbReference type="RefSeq" id="WP_086048393.1">
    <property type="nucleotide sequence ID" value="NZ_CP017893.1"/>
</dbReference>
<proteinExistence type="predicted"/>
<organism evidence="1">
    <name type="scientific">Vibrio alginolyticus</name>
    <dbReference type="NCBI Taxonomy" id="663"/>
    <lineage>
        <taxon>Bacteria</taxon>
        <taxon>Pseudomonadati</taxon>
        <taxon>Pseudomonadota</taxon>
        <taxon>Gammaproteobacteria</taxon>
        <taxon>Vibrionales</taxon>
        <taxon>Vibrionaceae</taxon>
        <taxon>Vibrio</taxon>
    </lineage>
</organism>
<dbReference type="EMBL" id="CP017904">
    <property type="protein sequence ID" value="ARP21764.1"/>
    <property type="molecule type" value="Genomic_DNA"/>
</dbReference>
<keyword evidence="1" id="KW-0614">Plasmid</keyword>
<gene>
    <name evidence="1" type="ORF">K05K4_50620</name>
</gene>
<accession>A0A1W6TLL7</accession>
<name>A0A1W6TLL7_VIBAL</name>
<reference evidence="1" key="1">
    <citation type="submission" date="2016-10" db="EMBL/GenBank/DDBJ databases">
        <title>The High Quality Genome of Vibrio alginolyticus K01M1.</title>
        <authorList>
            <person name="Wendling C."/>
            <person name="Chibani C.M."/>
            <person name="Hertel R."/>
            <person name="Sproer C."/>
            <person name="Bunk B."/>
            <person name="Overmann J."/>
            <person name="Roth O."/>
            <person name="Liesegang H."/>
        </authorList>
    </citation>
    <scope>NUCLEOTIDE SEQUENCE</scope>
    <source>
        <strain evidence="1">K05K4</strain>
        <plasmid evidence="1">pL289</plasmid>
    </source>
</reference>